<accession>K1E655</accession>
<dbReference type="AlphaFoldDB" id="K1E655"/>
<evidence type="ECO:0000313" key="2">
    <source>
        <dbReference type="Proteomes" id="UP000004474"/>
    </source>
</evidence>
<gene>
    <name evidence="1" type="ORF">B277_10556</name>
</gene>
<dbReference type="STRING" id="1210046.B277_10556"/>
<dbReference type="PATRIC" id="fig|1210046.3.peg.2023"/>
<protein>
    <submittedName>
        <fullName evidence="1">Uncharacterized protein</fullName>
    </submittedName>
</protein>
<evidence type="ECO:0000313" key="1">
    <source>
        <dbReference type="EMBL" id="EKA60872.1"/>
    </source>
</evidence>
<proteinExistence type="predicted"/>
<organism evidence="1 2">
    <name type="scientific">Janibacter hoylei PVAS-1</name>
    <dbReference type="NCBI Taxonomy" id="1210046"/>
    <lineage>
        <taxon>Bacteria</taxon>
        <taxon>Bacillati</taxon>
        <taxon>Actinomycetota</taxon>
        <taxon>Actinomycetes</taxon>
        <taxon>Micrococcales</taxon>
        <taxon>Intrasporangiaceae</taxon>
        <taxon>Janibacter</taxon>
    </lineage>
</organism>
<dbReference type="RefSeq" id="WP_007927872.1">
    <property type="nucleotide sequence ID" value="NZ_ALWX01000045.1"/>
</dbReference>
<dbReference type="EMBL" id="ALWX01000045">
    <property type="protein sequence ID" value="EKA60872.1"/>
    <property type="molecule type" value="Genomic_DNA"/>
</dbReference>
<comment type="caution">
    <text evidence="1">The sequence shown here is derived from an EMBL/GenBank/DDBJ whole genome shotgun (WGS) entry which is preliminary data.</text>
</comment>
<name>K1E655_9MICO</name>
<sequence length="68" mass="7222">MQATVFSHSPDATTVVTDAGRRLEVAAEVVAASGLRFVRPGQRVSITLRGDVVERLWITGIGEGETIA</sequence>
<reference evidence="1 2" key="1">
    <citation type="journal article" date="2012" name="J. Bacteriol.">
        <title>Genome Sequence of Janibacter hoylei MTCC8307, Isolated from the Stratospheric Air.</title>
        <authorList>
            <person name="Pawar S.P."/>
            <person name="Dhotre D.P."/>
            <person name="Shetty S.A."/>
            <person name="Chowdhury S.P."/>
            <person name="Chaudhari B.L."/>
            <person name="Shouche Y.S."/>
        </authorList>
    </citation>
    <scope>NUCLEOTIDE SEQUENCE [LARGE SCALE GENOMIC DNA]</scope>
    <source>
        <strain evidence="1 2">PVAS-1</strain>
    </source>
</reference>
<dbReference type="Proteomes" id="UP000004474">
    <property type="component" value="Unassembled WGS sequence"/>
</dbReference>